<gene>
    <name evidence="3" type="ORF">NOV72_05412</name>
</gene>
<evidence type="ECO:0000256" key="1">
    <source>
        <dbReference type="ARBA" id="ARBA00006484"/>
    </source>
</evidence>
<keyword evidence="2" id="KW-0560">Oxidoreductase</keyword>
<dbReference type="EMBL" id="OGTP01000028">
    <property type="protein sequence ID" value="SPB18213.1"/>
    <property type="molecule type" value="Genomic_DNA"/>
</dbReference>
<organism evidence="3 4">
    <name type="scientific">Caballeronia novacaledonica</name>
    <dbReference type="NCBI Taxonomy" id="1544861"/>
    <lineage>
        <taxon>Bacteria</taxon>
        <taxon>Pseudomonadati</taxon>
        <taxon>Pseudomonadota</taxon>
        <taxon>Betaproteobacteria</taxon>
        <taxon>Burkholderiales</taxon>
        <taxon>Burkholderiaceae</taxon>
        <taxon>Caballeronia</taxon>
    </lineage>
</organism>
<dbReference type="GO" id="GO:0006633">
    <property type="term" value="P:fatty acid biosynthetic process"/>
    <property type="evidence" value="ECO:0007669"/>
    <property type="project" value="TreeGrafter"/>
</dbReference>
<dbReference type="AlphaFoldDB" id="A0A2U3IDB6"/>
<dbReference type="PRINTS" id="PR00080">
    <property type="entry name" value="SDRFAMILY"/>
</dbReference>
<comment type="similarity">
    <text evidence="1">Belongs to the short-chain dehydrogenases/reductases (SDR) family.</text>
</comment>
<dbReference type="RefSeq" id="WP_181291172.1">
    <property type="nucleotide sequence ID" value="NZ_OGTP01000028.1"/>
</dbReference>
<dbReference type="InterPro" id="IPR020904">
    <property type="entry name" value="Sc_DH/Rdtase_CS"/>
</dbReference>
<evidence type="ECO:0000313" key="3">
    <source>
        <dbReference type="EMBL" id="SPB18213.1"/>
    </source>
</evidence>
<name>A0A2U3IDB6_9BURK</name>
<dbReference type="Pfam" id="PF13561">
    <property type="entry name" value="adh_short_C2"/>
    <property type="match status" value="1"/>
</dbReference>
<dbReference type="InterPro" id="IPR002347">
    <property type="entry name" value="SDR_fam"/>
</dbReference>
<dbReference type="InterPro" id="IPR036291">
    <property type="entry name" value="NAD(P)-bd_dom_sf"/>
</dbReference>
<dbReference type="PANTHER" id="PTHR42760:SF133">
    <property type="entry name" value="3-OXOACYL-[ACYL-CARRIER-PROTEIN] REDUCTASE"/>
    <property type="match status" value="1"/>
</dbReference>
<dbReference type="Gene3D" id="3.40.50.720">
    <property type="entry name" value="NAD(P)-binding Rossmann-like Domain"/>
    <property type="match status" value="1"/>
</dbReference>
<sequence>MSQQTNHQDRKNGIEATESRPWNFDNSVVPVTGAASGIGLFICRRLRSAGARPLLLDIDAQKLADAVNDIYPEHGDSSPRRYGYVVDTGNSADVDACFDAIRREHGAVTHAVANAGTSHAAHVLETTDDQWHRVMDVNLNGVFYFCRAAARHMVPARRGAIVTTASIAGLRAREERAAYAASKGAVVNLTRALALDLGPMGVRVNAVAPGIIQTPMQSNASTAALEHCKERTALRRLGTAEEVSNVVLFLLSDLASYVTGETIVIDGGMTARYN</sequence>
<dbReference type="FunFam" id="3.40.50.720:FF:000084">
    <property type="entry name" value="Short-chain dehydrogenase reductase"/>
    <property type="match status" value="1"/>
</dbReference>
<evidence type="ECO:0000313" key="4">
    <source>
        <dbReference type="Proteomes" id="UP000238169"/>
    </source>
</evidence>
<evidence type="ECO:0000256" key="2">
    <source>
        <dbReference type="ARBA" id="ARBA00023002"/>
    </source>
</evidence>
<proteinExistence type="inferred from homology"/>
<keyword evidence="4" id="KW-1185">Reference proteome</keyword>
<reference evidence="4" key="1">
    <citation type="submission" date="2018-01" db="EMBL/GenBank/DDBJ databases">
        <authorList>
            <person name="Peeters C."/>
        </authorList>
    </citation>
    <scope>NUCLEOTIDE SEQUENCE [LARGE SCALE GENOMIC DNA]</scope>
</reference>
<dbReference type="GO" id="GO:0048038">
    <property type="term" value="F:quinone binding"/>
    <property type="evidence" value="ECO:0007669"/>
    <property type="project" value="TreeGrafter"/>
</dbReference>
<dbReference type="SUPFAM" id="SSF51735">
    <property type="entry name" value="NAD(P)-binding Rossmann-fold domains"/>
    <property type="match status" value="1"/>
</dbReference>
<dbReference type="PANTHER" id="PTHR42760">
    <property type="entry name" value="SHORT-CHAIN DEHYDROGENASES/REDUCTASES FAMILY MEMBER"/>
    <property type="match status" value="1"/>
</dbReference>
<dbReference type="Proteomes" id="UP000238169">
    <property type="component" value="Unassembled WGS sequence"/>
</dbReference>
<protein>
    <submittedName>
        <fullName evidence="3">Short-chain dehydrogenase</fullName>
    </submittedName>
</protein>
<accession>A0A2U3IDB6</accession>
<dbReference type="PROSITE" id="PS00061">
    <property type="entry name" value="ADH_SHORT"/>
    <property type="match status" value="1"/>
</dbReference>
<dbReference type="NCBIfam" id="NF005559">
    <property type="entry name" value="PRK07231.1"/>
    <property type="match status" value="1"/>
</dbReference>
<dbReference type="PRINTS" id="PR00081">
    <property type="entry name" value="GDHRDH"/>
</dbReference>
<dbReference type="GO" id="GO:0016616">
    <property type="term" value="F:oxidoreductase activity, acting on the CH-OH group of donors, NAD or NADP as acceptor"/>
    <property type="evidence" value="ECO:0007669"/>
    <property type="project" value="TreeGrafter"/>
</dbReference>
<dbReference type="CDD" id="cd05233">
    <property type="entry name" value="SDR_c"/>
    <property type="match status" value="1"/>
</dbReference>